<sequence>MSRRHRNKQPAVDLVVALVVVPILIVFGIMLETNMRGDWTQDAESRWNVLGLGLALLCVSLLMCCYVTHRLGLCIWEAHNRDRQGATQQTAQDGMTSVSSQLQLVVSGDLPPSYDSIVACDHPPPYYTVLMVCEGKNGATGGAPLSEQPKQMLRHGSLPLFRQARPELSPSRRYYDLPAVHRTTANQATAVKLNTTSALSNYATEAGIIEVSCELSVSTKEATGLLCCNLVTTKHGMIVTLTNAVPVDSLGMDFKTRDTLHNMHYIQLNWCSRLTTGGAKRSPPPPFRQTRKQVNIAKRP</sequence>
<feature type="region of interest" description="Disordered" evidence="1">
    <location>
        <begin position="277"/>
        <end position="300"/>
    </location>
</feature>
<dbReference type="AlphaFoldDB" id="A0A7R8VXU2"/>
<keyword evidence="2" id="KW-1133">Transmembrane helix</keyword>
<proteinExistence type="predicted"/>
<keyword evidence="2" id="KW-0472">Membrane</keyword>
<feature type="transmembrane region" description="Helical" evidence="2">
    <location>
        <begin position="12"/>
        <end position="31"/>
    </location>
</feature>
<protein>
    <submittedName>
        <fullName evidence="3">Uncharacterized protein</fullName>
    </submittedName>
</protein>
<dbReference type="EMBL" id="OA572853">
    <property type="protein sequence ID" value="CAD7204660.1"/>
    <property type="molecule type" value="Genomic_DNA"/>
</dbReference>
<reference evidence="3" key="1">
    <citation type="submission" date="2020-11" db="EMBL/GenBank/DDBJ databases">
        <authorList>
            <person name="Tran Van P."/>
        </authorList>
    </citation>
    <scope>NUCLEOTIDE SEQUENCE</scope>
</reference>
<evidence type="ECO:0000313" key="3">
    <source>
        <dbReference type="EMBL" id="CAD7204660.1"/>
    </source>
</evidence>
<evidence type="ECO:0000256" key="2">
    <source>
        <dbReference type="SAM" id="Phobius"/>
    </source>
</evidence>
<accession>A0A7R8VXU2</accession>
<keyword evidence="2" id="KW-0812">Transmembrane</keyword>
<organism evidence="3">
    <name type="scientific">Timema douglasi</name>
    <name type="common">Walking stick</name>
    <dbReference type="NCBI Taxonomy" id="61478"/>
    <lineage>
        <taxon>Eukaryota</taxon>
        <taxon>Metazoa</taxon>
        <taxon>Ecdysozoa</taxon>
        <taxon>Arthropoda</taxon>
        <taxon>Hexapoda</taxon>
        <taxon>Insecta</taxon>
        <taxon>Pterygota</taxon>
        <taxon>Neoptera</taxon>
        <taxon>Polyneoptera</taxon>
        <taxon>Phasmatodea</taxon>
        <taxon>Timematodea</taxon>
        <taxon>Timematoidea</taxon>
        <taxon>Timematidae</taxon>
        <taxon>Timema</taxon>
    </lineage>
</organism>
<feature type="transmembrane region" description="Helical" evidence="2">
    <location>
        <begin position="51"/>
        <end position="73"/>
    </location>
</feature>
<gene>
    <name evidence="3" type="ORF">TDIB3V08_LOCUS10817</name>
</gene>
<name>A0A7R8VXU2_TIMDO</name>
<evidence type="ECO:0000256" key="1">
    <source>
        <dbReference type="SAM" id="MobiDB-lite"/>
    </source>
</evidence>